<dbReference type="SUPFAM" id="SSF109854">
    <property type="entry name" value="DinB/YfiT-like putative metalloenzymes"/>
    <property type="match status" value="1"/>
</dbReference>
<dbReference type="InterPro" id="IPR034660">
    <property type="entry name" value="DinB/YfiT-like"/>
</dbReference>
<dbReference type="PANTHER" id="PTHR36922">
    <property type="entry name" value="BLL2446 PROTEIN"/>
    <property type="match status" value="1"/>
</dbReference>
<dbReference type="InterPro" id="IPR018531">
    <property type="entry name" value="DUF1993"/>
</dbReference>
<protein>
    <submittedName>
        <fullName evidence="1">DUF1993 domain-containing protein</fullName>
    </submittedName>
</protein>
<comment type="caution">
    <text evidence="1">The sequence shown here is derived from an EMBL/GenBank/DDBJ whole genome shotgun (WGS) entry which is preliminary data.</text>
</comment>
<dbReference type="Proteomes" id="UP000237632">
    <property type="component" value="Unassembled WGS sequence"/>
</dbReference>
<evidence type="ECO:0000313" key="1">
    <source>
        <dbReference type="EMBL" id="PRH44059.1"/>
    </source>
</evidence>
<reference evidence="1 2" key="1">
    <citation type="submission" date="2018-03" db="EMBL/GenBank/DDBJ databases">
        <authorList>
            <person name="Nguyen K."/>
            <person name="Fouts D."/>
            <person name="Sutton G."/>
        </authorList>
    </citation>
    <scope>NUCLEOTIDE SEQUENCE [LARGE SCALE GENOMIC DNA]</scope>
    <source>
        <strain evidence="1 2">AU3578</strain>
    </source>
</reference>
<sequence length="190" mass="20539">MSLTQLLVPTFTQMLRAQSAWLDKALAQRRAAGDAGDALLTLKLAPDMYPLAAQVRFSCFQAMEPVYRLRGEALPDALLALREAGWQADAQPGTLSDAQGIVAGTIAFLGELAPDALDGGATRPISLQLPNGTAFDMTGEQYARDWALPQFYFHAVAAYAILRHHGVDLGKADYVPHMLAYVRPDTIPQG</sequence>
<name>A0A132DT50_BURVI</name>
<accession>A0A132DT50</accession>
<dbReference type="AlphaFoldDB" id="A0A132DT50"/>
<dbReference type="RefSeq" id="WP_034193128.1">
    <property type="nucleotide sequence ID" value="NZ_CADEQL010000005.1"/>
</dbReference>
<proteinExistence type="predicted"/>
<dbReference type="Gene3D" id="1.20.120.450">
    <property type="entry name" value="dinb family like domain"/>
    <property type="match status" value="1"/>
</dbReference>
<dbReference type="PANTHER" id="PTHR36922:SF1">
    <property type="entry name" value="DUF1993 DOMAIN-CONTAINING PROTEIN"/>
    <property type="match status" value="1"/>
</dbReference>
<dbReference type="EMBL" id="PVHK01000013">
    <property type="protein sequence ID" value="PRH44059.1"/>
    <property type="molecule type" value="Genomic_DNA"/>
</dbReference>
<organism evidence="1 2">
    <name type="scientific">Burkholderia vietnamiensis</name>
    <dbReference type="NCBI Taxonomy" id="60552"/>
    <lineage>
        <taxon>Bacteria</taxon>
        <taxon>Pseudomonadati</taxon>
        <taxon>Pseudomonadota</taxon>
        <taxon>Betaproteobacteria</taxon>
        <taxon>Burkholderiales</taxon>
        <taxon>Burkholderiaceae</taxon>
        <taxon>Burkholderia</taxon>
        <taxon>Burkholderia cepacia complex</taxon>
    </lineage>
</organism>
<evidence type="ECO:0000313" key="2">
    <source>
        <dbReference type="Proteomes" id="UP000237632"/>
    </source>
</evidence>
<gene>
    <name evidence="1" type="ORF">C6T65_01410</name>
</gene>
<dbReference type="Pfam" id="PF09351">
    <property type="entry name" value="DUF1993"/>
    <property type="match status" value="1"/>
</dbReference>